<name>A0A371C710_YARLL</name>
<gene>
    <name evidence="1" type="ORF">B0I71DRAFT_164721</name>
</gene>
<dbReference type="Proteomes" id="UP000256601">
    <property type="component" value="Unassembled WGS sequence"/>
</dbReference>
<reference evidence="1 2" key="1">
    <citation type="submission" date="2018-07" db="EMBL/GenBank/DDBJ databases">
        <title>Draft Genome Assemblies for Five Robust Yarrowia lipolytica Strains Exhibiting High Lipid Production and Pentose Sugar Utilization and Sugar Alcohol Secretion from Undetoxified Lignocellulosic Biomass Hydrolysates.</title>
        <authorList>
            <consortium name="DOE Joint Genome Institute"/>
            <person name="Walker C."/>
            <person name="Ryu S."/>
            <person name="Na H."/>
            <person name="Zane M."/>
            <person name="LaButti K."/>
            <person name="Lipzen A."/>
            <person name="Haridas S."/>
            <person name="Barry K."/>
            <person name="Grigoriev I.V."/>
            <person name="Quarterman J."/>
            <person name="Slininger P."/>
            <person name="Dien B."/>
            <person name="Trinh C.T."/>
        </authorList>
    </citation>
    <scope>NUCLEOTIDE SEQUENCE [LARGE SCALE GENOMIC DNA]</scope>
    <source>
        <strain evidence="1 2">YB392</strain>
    </source>
</reference>
<evidence type="ECO:0000313" key="2">
    <source>
        <dbReference type="Proteomes" id="UP000256601"/>
    </source>
</evidence>
<sequence>MAFCLYEKLYGRTVDEIVLLVLVTHCIIVPRSTGSLTGAVAAILSKVRIHAQSSKGRQRSPPFTSSYALDIIIDTAIKETLSEFRNDPRISQPYLYEGLRTMLRAVRTNKITLIGDKRSPTIRSLLHL</sequence>
<dbReference type="EMBL" id="KZ858987">
    <property type="protein sequence ID" value="RDW26074.1"/>
    <property type="molecule type" value="Genomic_DNA"/>
</dbReference>
<organism evidence="1 2">
    <name type="scientific">Yarrowia lipolytica</name>
    <name type="common">Candida lipolytica</name>
    <dbReference type="NCBI Taxonomy" id="4952"/>
    <lineage>
        <taxon>Eukaryota</taxon>
        <taxon>Fungi</taxon>
        <taxon>Dikarya</taxon>
        <taxon>Ascomycota</taxon>
        <taxon>Saccharomycotina</taxon>
        <taxon>Dipodascomycetes</taxon>
        <taxon>Dipodascales</taxon>
        <taxon>Dipodascales incertae sedis</taxon>
        <taxon>Yarrowia</taxon>
    </lineage>
</organism>
<accession>A0A371C710</accession>
<proteinExistence type="predicted"/>
<evidence type="ECO:0000313" key="1">
    <source>
        <dbReference type="EMBL" id="RDW26074.1"/>
    </source>
</evidence>
<dbReference type="AlphaFoldDB" id="A0A371C710"/>
<protein>
    <submittedName>
        <fullName evidence="1">Uncharacterized protein</fullName>
    </submittedName>
</protein>